<name>A0A8S1H017_9PELO</name>
<proteinExistence type="predicted"/>
<evidence type="ECO:0000313" key="2">
    <source>
        <dbReference type="Proteomes" id="UP000835052"/>
    </source>
</evidence>
<comment type="caution">
    <text evidence="1">The sequence shown here is derived from an EMBL/GenBank/DDBJ whole genome shotgun (WGS) entry which is preliminary data.</text>
</comment>
<keyword evidence="2" id="KW-1185">Reference proteome</keyword>
<accession>A0A8S1H017</accession>
<protein>
    <submittedName>
        <fullName evidence="1">Uncharacterized protein</fullName>
    </submittedName>
</protein>
<dbReference type="EMBL" id="CAJGYM010000007">
    <property type="protein sequence ID" value="CAD6188038.1"/>
    <property type="molecule type" value="Genomic_DNA"/>
</dbReference>
<evidence type="ECO:0000313" key="1">
    <source>
        <dbReference type="EMBL" id="CAD6188038.1"/>
    </source>
</evidence>
<organism evidence="1 2">
    <name type="scientific">Caenorhabditis auriculariae</name>
    <dbReference type="NCBI Taxonomy" id="2777116"/>
    <lineage>
        <taxon>Eukaryota</taxon>
        <taxon>Metazoa</taxon>
        <taxon>Ecdysozoa</taxon>
        <taxon>Nematoda</taxon>
        <taxon>Chromadorea</taxon>
        <taxon>Rhabditida</taxon>
        <taxon>Rhabditina</taxon>
        <taxon>Rhabditomorpha</taxon>
        <taxon>Rhabditoidea</taxon>
        <taxon>Rhabditidae</taxon>
        <taxon>Peloderinae</taxon>
        <taxon>Caenorhabditis</taxon>
    </lineage>
</organism>
<reference evidence="1" key="1">
    <citation type="submission" date="2020-10" db="EMBL/GenBank/DDBJ databases">
        <authorList>
            <person name="Kikuchi T."/>
        </authorList>
    </citation>
    <scope>NUCLEOTIDE SEQUENCE</scope>
    <source>
        <strain evidence="1">NKZ352</strain>
    </source>
</reference>
<sequence length="67" mass="7492">MAAMRLAWEKETPRSTLEAYEKAARSAADRSDIKSELTSYLASRPASSGNGLIERLRGRWQHLVDAD</sequence>
<gene>
    <name evidence="1" type="ORF">CAUJ_LOCUS3957</name>
</gene>
<dbReference type="Proteomes" id="UP000835052">
    <property type="component" value="Unassembled WGS sequence"/>
</dbReference>
<dbReference type="AlphaFoldDB" id="A0A8S1H017"/>